<feature type="transmembrane region" description="Helical" evidence="6">
    <location>
        <begin position="174"/>
        <end position="196"/>
    </location>
</feature>
<dbReference type="EMBL" id="DVIR01000042">
    <property type="protein sequence ID" value="HIS24694.1"/>
    <property type="molecule type" value="Genomic_DNA"/>
</dbReference>
<evidence type="ECO:0000256" key="2">
    <source>
        <dbReference type="ARBA" id="ARBA00022692"/>
    </source>
</evidence>
<comment type="similarity">
    <text evidence="5">Belongs to the FNT transporter (TC 1.A.16) family.</text>
</comment>
<evidence type="ECO:0000256" key="3">
    <source>
        <dbReference type="ARBA" id="ARBA00022989"/>
    </source>
</evidence>
<dbReference type="GO" id="GO:0015499">
    <property type="term" value="F:formate transmembrane transporter activity"/>
    <property type="evidence" value="ECO:0007669"/>
    <property type="project" value="TreeGrafter"/>
</dbReference>
<protein>
    <submittedName>
        <fullName evidence="7">Formate/nitrite transporter family protein</fullName>
    </submittedName>
</protein>
<evidence type="ECO:0000313" key="8">
    <source>
        <dbReference type="Proteomes" id="UP000823982"/>
    </source>
</evidence>
<comment type="subcellular location">
    <subcellularLocation>
        <location evidence="1">Membrane</location>
        <topology evidence="1">Multi-pass membrane protein</topology>
    </subcellularLocation>
</comment>
<evidence type="ECO:0000256" key="1">
    <source>
        <dbReference type="ARBA" id="ARBA00004141"/>
    </source>
</evidence>
<name>A0A9D1ENY8_9FIRM</name>
<reference evidence="7" key="1">
    <citation type="submission" date="2020-10" db="EMBL/GenBank/DDBJ databases">
        <authorList>
            <person name="Gilroy R."/>
        </authorList>
    </citation>
    <scope>NUCLEOTIDE SEQUENCE</scope>
    <source>
        <strain evidence="7">CHK157-1446</strain>
    </source>
</reference>
<dbReference type="Gene3D" id="1.20.1080.10">
    <property type="entry name" value="Glycerol uptake facilitator protein"/>
    <property type="match status" value="1"/>
</dbReference>
<dbReference type="InterPro" id="IPR000292">
    <property type="entry name" value="For/NO2_transpt"/>
</dbReference>
<comment type="caution">
    <text evidence="7">The sequence shown here is derived from an EMBL/GenBank/DDBJ whole genome shotgun (WGS) entry which is preliminary data.</text>
</comment>
<accession>A0A9D1ENY8</accession>
<proteinExistence type="inferred from homology"/>
<reference evidence="7" key="2">
    <citation type="journal article" date="2021" name="PeerJ">
        <title>Extensive microbial diversity within the chicken gut microbiome revealed by metagenomics and culture.</title>
        <authorList>
            <person name="Gilroy R."/>
            <person name="Ravi A."/>
            <person name="Getino M."/>
            <person name="Pursley I."/>
            <person name="Horton D.L."/>
            <person name="Alikhan N.F."/>
            <person name="Baker D."/>
            <person name="Gharbi K."/>
            <person name="Hall N."/>
            <person name="Watson M."/>
            <person name="Adriaenssens E.M."/>
            <person name="Foster-Nyarko E."/>
            <person name="Jarju S."/>
            <person name="Secka A."/>
            <person name="Antonio M."/>
            <person name="Oren A."/>
            <person name="Chaudhuri R.R."/>
            <person name="La Ragione R."/>
            <person name="Hildebrand F."/>
            <person name="Pallen M.J."/>
        </authorList>
    </citation>
    <scope>NUCLEOTIDE SEQUENCE</scope>
    <source>
        <strain evidence="7">CHK157-1446</strain>
    </source>
</reference>
<feature type="transmembrane region" description="Helical" evidence="6">
    <location>
        <begin position="136"/>
        <end position="154"/>
    </location>
</feature>
<keyword evidence="4 6" id="KW-0472">Membrane</keyword>
<feature type="transmembrane region" description="Helical" evidence="6">
    <location>
        <begin position="112"/>
        <end position="129"/>
    </location>
</feature>
<gene>
    <name evidence="7" type="ORF">IAD01_04740</name>
</gene>
<evidence type="ECO:0000256" key="6">
    <source>
        <dbReference type="SAM" id="Phobius"/>
    </source>
</evidence>
<organism evidence="7 8">
    <name type="scientific">Candidatus Faeciplasma gallinarum</name>
    <dbReference type="NCBI Taxonomy" id="2840799"/>
    <lineage>
        <taxon>Bacteria</taxon>
        <taxon>Bacillati</taxon>
        <taxon>Bacillota</taxon>
        <taxon>Clostridia</taxon>
        <taxon>Eubacteriales</taxon>
        <taxon>Oscillospiraceae</taxon>
        <taxon>Oscillospiraceae incertae sedis</taxon>
        <taxon>Candidatus Faeciplasma</taxon>
    </lineage>
</organism>
<dbReference type="PANTHER" id="PTHR30520:SF6">
    <property type="entry name" value="FORMATE_NITRATE FAMILY TRANSPORTER (EUROFUNG)"/>
    <property type="match status" value="1"/>
</dbReference>
<evidence type="ECO:0000256" key="4">
    <source>
        <dbReference type="ARBA" id="ARBA00023136"/>
    </source>
</evidence>
<feature type="transmembrane region" description="Helical" evidence="6">
    <location>
        <begin position="7"/>
        <end position="25"/>
    </location>
</feature>
<dbReference type="GO" id="GO:0005886">
    <property type="term" value="C:plasma membrane"/>
    <property type="evidence" value="ECO:0007669"/>
    <property type="project" value="TreeGrafter"/>
</dbReference>
<dbReference type="PANTHER" id="PTHR30520">
    <property type="entry name" value="FORMATE TRANSPORTER-RELATED"/>
    <property type="match status" value="1"/>
</dbReference>
<dbReference type="Proteomes" id="UP000823982">
    <property type="component" value="Unassembled WGS sequence"/>
</dbReference>
<dbReference type="Pfam" id="PF01226">
    <property type="entry name" value="Form_Nir_trans"/>
    <property type="match status" value="1"/>
</dbReference>
<dbReference type="InterPro" id="IPR023271">
    <property type="entry name" value="Aquaporin-like"/>
</dbReference>
<dbReference type="AlphaFoldDB" id="A0A9D1ENY8"/>
<evidence type="ECO:0000313" key="7">
    <source>
        <dbReference type="EMBL" id="HIS24694.1"/>
    </source>
</evidence>
<keyword evidence="3 6" id="KW-1133">Transmembrane helix</keyword>
<feature type="transmembrane region" description="Helical" evidence="6">
    <location>
        <begin position="31"/>
        <end position="52"/>
    </location>
</feature>
<keyword evidence="2 6" id="KW-0812">Transmembrane</keyword>
<feature type="transmembrane region" description="Helical" evidence="6">
    <location>
        <begin position="73"/>
        <end position="92"/>
    </location>
</feature>
<sequence>MSLLKVFISGICSGALVGIGGAVYLSCDNKYVGAVLFSVALISICYLGTYLFTGKIGFLAEKFELKTLAQLGVGLVGNFVGATLFGLLAAYAKPQIRDAAITSCQSKLENDFLSAVCLGAMCGILMYVAVKVFKEFKNPIGVIFCIPVFILSGYEHSIADMFYFSAAHMINFDYLSFIAAVVIGNAIGAMAIAYLIRCSLPKKS</sequence>
<evidence type="ECO:0000256" key="5">
    <source>
        <dbReference type="ARBA" id="ARBA00049660"/>
    </source>
</evidence>